<evidence type="ECO:0000256" key="7">
    <source>
        <dbReference type="ARBA" id="ARBA00051531"/>
    </source>
</evidence>
<evidence type="ECO:0000259" key="9">
    <source>
        <dbReference type="Pfam" id="PF25137"/>
    </source>
</evidence>
<dbReference type="CDD" id="cd08177">
    <property type="entry name" value="MAR"/>
    <property type="match status" value="1"/>
</dbReference>
<dbReference type="Pfam" id="PF00465">
    <property type="entry name" value="Fe-ADH"/>
    <property type="match status" value="1"/>
</dbReference>
<dbReference type="GO" id="GO:0046872">
    <property type="term" value="F:metal ion binding"/>
    <property type="evidence" value="ECO:0007669"/>
    <property type="project" value="InterPro"/>
</dbReference>
<dbReference type="Gene3D" id="3.40.50.1970">
    <property type="match status" value="1"/>
</dbReference>
<keyword evidence="4" id="KW-0560">Oxidoreductase</keyword>
<evidence type="ECO:0000313" key="11">
    <source>
        <dbReference type="Proteomes" id="UP000544134"/>
    </source>
</evidence>
<evidence type="ECO:0000256" key="4">
    <source>
        <dbReference type="ARBA" id="ARBA00023002"/>
    </source>
</evidence>
<dbReference type="Pfam" id="PF25137">
    <property type="entry name" value="ADH_Fe_C"/>
    <property type="match status" value="1"/>
</dbReference>
<dbReference type="PANTHER" id="PTHR11496">
    <property type="entry name" value="ALCOHOL DEHYDROGENASE"/>
    <property type="match status" value="1"/>
</dbReference>
<comment type="caution">
    <text evidence="10">The sequence shown here is derived from an EMBL/GenBank/DDBJ whole genome shotgun (WGS) entry which is preliminary data.</text>
</comment>
<dbReference type="InterPro" id="IPR039697">
    <property type="entry name" value="Alcohol_dehydrogenase_Fe"/>
</dbReference>
<evidence type="ECO:0000256" key="2">
    <source>
        <dbReference type="ARBA" id="ARBA00012005"/>
    </source>
</evidence>
<dbReference type="Proteomes" id="UP000544134">
    <property type="component" value="Unassembled WGS sequence"/>
</dbReference>
<dbReference type="FunFam" id="3.40.50.1970:FF:000015">
    <property type="entry name" value="Maleylacetate reductase 1"/>
    <property type="match status" value="1"/>
</dbReference>
<feature type="domain" description="Fe-containing alcohol dehydrogenase-like C-terminal" evidence="9">
    <location>
        <begin position="168"/>
        <end position="348"/>
    </location>
</feature>
<comment type="catalytic activity">
    <reaction evidence="6">
        <text>3-oxoadipate + NAD(+) = maleylacetate + NADH + H(+)</text>
        <dbReference type="Rhea" id="RHEA:16981"/>
        <dbReference type="ChEBI" id="CHEBI:15378"/>
        <dbReference type="ChEBI" id="CHEBI:15775"/>
        <dbReference type="ChEBI" id="CHEBI:16468"/>
        <dbReference type="ChEBI" id="CHEBI:57540"/>
        <dbReference type="ChEBI" id="CHEBI:57945"/>
        <dbReference type="EC" id="1.3.1.32"/>
    </reaction>
</comment>
<dbReference type="GO" id="GO:1901168">
    <property type="term" value="P:3-chlorocatechol catabolic process"/>
    <property type="evidence" value="ECO:0007669"/>
    <property type="project" value="UniProtKB-ARBA"/>
</dbReference>
<dbReference type="GO" id="GO:0004022">
    <property type="term" value="F:alcohol dehydrogenase (NAD+) activity"/>
    <property type="evidence" value="ECO:0007669"/>
    <property type="project" value="TreeGrafter"/>
</dbReference>
<dbReference type="Gene3D" id="1.20.1090.10">
    <property type="entry name" value="Dehydroquinate synthase-like - alpha domain"/>
    <property type="match status" value="1"/>
</dbReference>
<comment type="similarity">
    <text evidence="1">Belongs to the iron-containing alcohol dehydrogenase family.</text>
</comment>
<keyword evidence="11" id="KW-1185">Reference proteome</keyword>
<dbReference type="InterPro" id="IPR034786">
    <property type="entry name" value="MAR"/>
</dbReference>
<feature type="domain" description="Alcohol dehydrogenase iron-type/glycerol dehydrogenase GldA" evidence="8">
    <location>
        <begin position="13"/>
        <end position="154"/>
    </location>
</feature>
<keyword evidence="3" id="KW-0058">Aromatic hydrocarbons catabolism</keyword>
<dbReference type="GO" id="GO:0018506">
    <property type="term" value="F:maleylacetate reductase activity"/>
    <property type="evidence" value="ECO:0007669"/>
    <property type="project" value="UniProtKB-EC"/>
</dbReference>
<evidence type="ECO:0000256" key="6">
    <source>
        <dbReference type="ARBA" id="ARBA00050679"/>
    </source>
</evidence>
<sequence length="356" mass="37429">MSITDFVYSAHAARVVFGAGSLQHLEREVLNMNAERALVLCSPEQRAVGDALADRLGSRAVAVFARAVMHVPVELVREARELAHDQRADCAIAIGGGSAIGLGKAIALKSDLPILAIPTTYAGSEMTPIYGITEGGVKRTGTDSRVLPRTVIYDSELTLTLPAQLSLSSGINAIAHAAEALYAREASPVISLLAEEGIAALARALPKVTLQPDNVAARSDAQYGAWLCGIALGSVGMALHHKLCHTLGGSFELPHAATHTIVLPHVLAYNADAAPEAMKRIARAIGCDNAAIGLYELARANGAPVALKKIGMKGGDLDRAARIACASPYWNPREIDYAGIRALLQAAFEGALPHRY</sequence>
<evidence type="ECO:0000256" key="3">
    <source>
        <dbReference type="ARBA" id="ARBA00022797"/>
    </source>
</evidence>
<evidence type="ECO:0000256" key="5">
    <source>
        <dbReference type="ARBA" id="ARBA00023027"/>
    </source>
</evidence>
<dbReference type="EC" id="1.3.1.32" evidence="2"/>
<dbReference type="RefSeq" id="WP_169488368.1">
    <property type="nucleotide sequence ID" value="NZ_JABBGJ010000031.1"/>
</dbReference>
<proteinExistence type="inferred from homology"/>
<dbReference type="SUPFAM" id="SSF56796">
    <property type="entry name" value="Dehydroquinate synthase-like"/>
    <property type="match status" value="1"/>
</dbReference>
<dbReference type="AlphaFoldDB" id="A0A848IMX5"/>
<keyword evidence="5" id="KW-0520">NAD</keyword>
<organism evidence="10 11">
    <name type="scientific">Paraburkholderia polaris</name>
    <dbReference type="NCBI Taxonomy" id="2728848"/>
    <lineage>
        <taxon>Bacteria</taxon>
        <taxon>Pseudomonadati</taxon>
        <taxon>Pseudomonadota</taxon>
        <taxon>Betaproteobacteria</taxon>
        <taxon>Burkholderiales</taxon>
        <taxon>Burkholderiaceae</taxon>
        <taxon>Paraburkholderia</taxon>
    </lineage>
</organism>
<comment type="catalytic activity">
    <reaction evidence="7">
        <text>3-oxoadipate + NADP(+) = maleylacetate + NADPH + H(+)</text>
        <dbReference type="Rhea" id="RHEA:16985"/>
        <dbReference type="ChEBI" id="CHEBI:15378"/>
        <dbReference type="ChEBI" id="CHEBI:15775"/>
        <dbReference type="ChEBI" id="CHEBI:16468"/>
        <dbReference type="ChEBI" id="CHEBI:57783"/>
        <dbReference type="ChEBI" id="CHEBI:58349"/>
        <dbReference type="EC" id="1.3.1.32"/>
    </reaction>
</comment>
<dbReference type="EMBL" id="JABBGJ010000031">
    <property type="protein sequence ID" value="NMM01539.1"/>
    <property type="molecule type" value="Genomic_DNA"/>
</dbReference>
<evidence type="ECO:0000256" key="1">
    <source>
        <dbReference type="ARBA" id="ARBA00007358"/>
    </source>
</evidence>
<evidence type="ECO:0000313" key="10">
    <source>
        <dbReference type="EMBL" id="NMM01539.1"/>
    </source>
</evidence>
<dbReference type="PANTHER" id="PTHR11496:SF102">
    <property type="entry name" value="ALCOHOL DEHYDROGENASE 4"/>
    <property type="match status" value="1"/>
</dbReference>
<name>A0A848IMX5_9BURK</name>
<dbReference type="InterPro" id="IPR056798">
    <property type="entry name" value="ADH_Fe_C"/>
</dbReference>
<dbReference type="InterPro" id="IPR001670">
    <property type="entry name" value="ADH_Fe/GldA"/>
</dbReference>
<accession>A0A848IMX5</accession>
<protein>
    <recommendedName>
        <fullName evidence="2">maleylacetate reductase</fullName>
        <ecNumber evidence="2">1.3.1.32</ecNumber>
    </recommendedName>
</protein>
<evidence type="ECO:0000259" key="8">
    <source>
        <dbReference type="Pfam" id="PF00465"/>
    </source>
</evidence>
<reference evidence="10 11" key="1">
    <citation type="submission" date="2020-04" db="EMBL/GenBank/DDBJ databases">
        <title>Paraburkholderia sp. RP-4-7 isolated from soil.</title>
        <authorList>
            <person name="Dahal R.H."/>
        </authorList>
    </citation>
    <scope>NUCLEOTIDE SEQUENCE [LARGE SCALE GENOMIC DNA]</scope>
    <source>
        <strain evidence="10 11">RP-4-7</strain>
    </source>
</reference>
<gene>
    <name evidence="10" type="ORF">HHL24_26825</name>
</gene>